<organism evidence="2">
    <name type="scientific">Nicotiana tabacum</name>
    <name type="common">Common tobacco</name>
    <dbReference type="NCBI Taxonomy" id="4097"/>
    <lineage>
        <taxon>Eukaryota</taxon>
        <taxon>Viridiplantae</taxon>
        <taxon>Streptophyta</taxon>
        <taxon>Embryophyta</taxon>
        <taxon>Tracheophyta</taxon>
        <taxon>Spermatophyta</taxon>
        <taxon>Magnoliopsida</taxon>
        <taxon>eudicotyledons</taxon>
        <taxon>Gunneridae</taxon>
        <taxon>Pentapetalae</taxon>
        <taxon>asterids</taxon>
        <taxon>lamiids</taxon>
        <taxon>Solanales</taxon>
        <taxon>Solanaceae</taxon>
        <taxon>Nicotianoideae</taxon>
        <taxon>Nicotianeae</taxon>
        <taxon>Nicotiana</taxon>
    </lineage>
</organism>
<dbReference type="PANTHER" id="PTHR33710:SF89">
    <property type="match status" value="1"/>
</dbReference>
<dbReference type="PaxDb" id="4097-A0A1S4B6X4"/>
<feature type="coiled-coil region" evidence="1">
    <location>
        <begin position="153"/>
        <end position="187"/>
    </location>
</feature>
<reference evidence="2" key="1">
    <citation type="submission" date="2025-08" db="UniProtKB">
        <authorList>
            <consortium name="RefSeq"/>
        </authorList>
    </citation>
    <scope>IDENTIFICATION</scope>
</reference>
<dbReference type="Gene3D" id="3.60.10.10">
    <property type="entry name" value="Endonuclease/exonuclease/phosphatase"/>
    <property type="match status" value="1"/>
</dbReference>
<dbReference type="OMA" id="NTGICEM"/>
<evidence type="ECO:0000313" key="2">
    <source>
        <dbReference type="RefSeq" id="XP_016484543.1"/>
    </source>
</evidence>
<dbReference type="OrthoDB" id="1746429at2759"/>
<dbReference type="SUPFAM" id="SSF56219">
    <property type="entry name" value="DNase I-like"/>
    <property type="match status" value="1"/>
</dbReference>
<name>A0A1S4B6X4_TOBAC</name>
<keyword evidence="1" id="KW-0175">Coiled coil</keyword>
<dbReference type="PANTHER" id="PTHR33710">
    <property type="entry name" value="BNAC02G09200D PROTEIN"/>
    <property type="match status" value="1"/>
</dbReference>
<dbReference type="KEGG" id="nta:107805078"/>
<sequence length="211" mass="24769">MGDYNTILAVEDRINGSSVQENEIKDFKELLINTGICEMRTVGRDYTWTNSHVFSRIDRAIVNAEWVTNMPQVDVVIMDPLFEDHSPLCVKLGEEPKASKPFRFFNYLAEHKDFLPIVTEAWNKSSQTRNMAGIWRKLKDVRRELKGLNTNEFQAADLRVKNARQKLQEVQQQMRTTSISLQKFEEEKELKQQLEKWAIIEENIYKQTSRN</sequence>
<evidence type="ECO:0008006" key="3">
    <source>
        <dbReference type="Google" id="ProtNLM"/>
    </source>
</evidence>
<evidence type="ECO:0000256" key="1">
    <source>
        <dbReference type="SAM" id="Coils"/>
    </source>
</evidence>
<gene>
    <name evidence="2" type="primary">LOC107805078</name>
</gene>
<dbReference type="InterPro" id="IPR036691">
    <property type="entry name" value="Endo/exonu/phosph_ase_sf"/>
</dbReference>
<proteinExistence type="predicted"/>
<dbReference type="AlphaFoldDB" id="A0A1S4B6X4"/>
<protein>
    <recommendedName>
        <fullName evidence="3">Endonuclease/exonuclease/phosphatase domain-containing protein</fullName>
    </recommendedName>
</protein>
<accession>A0A1S4B6X4</accession>
<dbReference type="RefSeq" id="XP_016484543.1">
    <property type="nucleotide sequence ID" value="XM_016629057.1"/>
</dbReference>